<organism evidence="2 3">
    <name type="scientific">Actinoplanes sandaracinus</name>
    <dbReference type="NCBI Taxonomy" id="3045177"/>
    <lineage>
        <taxon>Bacteria</taxon>
        <taxon>Bacillati</taxon>
        <taxon>Actinomycetota</taxon>
        <taxon>Actinomycetes</taxon>
        <taxon>Micromonosporales</taxon>
        <taxon>Micromonosporaceae</taxon>
        <taxon>Actinoplanes</taxon>
    </lineage>
</organism>
<sequence>MAEFGWRVIAAYGAPESVTDEVLGSLASRLPGFGVVELDDNYEIRLVFDVVAPTLRLATDAALKVARAEYAAAFGDPGNSRGIEVTEMEVYLHRISHPRRLDLVGLTEISEMLGVSKQRAAEIAKTNADFPPSLANPAMGPVYSRESVSAFEANWDRKRTGRPRQADSSREPATC</sequence>
<comment type="caution">
    <text evidence="2">The sequence shown here is derived from an EMBL/GenBank/DDBJ whole genome shotgun (WGS) entry which is preliminary data.</text>
</comment>
<dbReference type="EMBL" id="JASCTH010000062">
    <property type="protein sequence ID" value="MDI6105927.1"/>
    <property type="molecule type" value="Genomic_DNA"/>
</dbReference>
<evidence type="ECO:0000256" key="1">
    <source>
        <dbReference type="SAM" id="MobiDB-lite"/>
    </source>
</evidence>
<accession>A0ABT6X1N6</accession>
<protein>
    <submittedName>
        <fullName evidence="2">Uncharacterized protein</fullName>
    </submittedName>
</protein>
<gene>
    <name evidence="2" type="ORF">QLQ12_45895</name>
</gene>
<evidence type="ECO:0000313" key="3">
    <source>
        <dbReference type="Proteomes" id="UP001241758"/>
    </source>
</evidence>
<reference evidence="2 3" key="1">
    <citation type="submission" date="2023-05" db="EMBL/GenBank/DDBJ databases">
        <title>Actinoplanes sp. NEAU-A12 genome sequencing.</title>
        <authorList>
            <person name="Wang Z.-S."/>
        </authorList>
    </citation>
    <scope>NUCLEOTIDE SEQUENCE [LARGE SCALE GENOMIC DNA]</scope>
    <source>
        <strain evidence="2 3">NEAU-A12</strain>
    </source>
</reference>
<evidence type="ECO:0000313" key="2">
    <source>
        <dbReference type="EMBL" id="MDI6105927.1"/>
    </source>
</evidence>
<feature type="region of interest" description="Disordered" evidence="1">
    <location>
        <begin position="153"/>
        <end position="175"/>
    </location>
</feature>
<dbReference type="Proteomes" id="UP001241758">
    <property type="component" value="Unassembled WGS sequence"/>
</dbReference>
<proteinExistence type="predicted"/>
<name>A0ABT6X1N6_9ACTN</name>
<keyword evidence="3" id="KW-1185">Reference proteome</keyword>
<feature type="compositionally biased region" description="Basic and acidic residues" evidence="1">
    <location>
        <begin position="154"/>
        <end position="175"/>
    </location>
</feature>
<dbReference type="RefSeq" id="WP_282767390.1">
    <property type="nucleotide sequence ID" value="NZ_JASCTH010000062.1"/>
</dbReference>